<dbReference type="InterPro" id="IPR052192">
    <property type="entry name" value="Insect_Ionotropic_Sensory_Rcpt"/>
</dbReference>
<dbReference type="GO" id="GO:0050906">
    <property type="term" value="P:detection of stimulus involved in sensory perception"/>
    <property type="evidence" value="ECO:0007669"/>
    <property type="project" value="UniProtKB-ARBA"/>
</dbReference>
<dbReference type="PANTHER" id="PTHR42643">
    <property type="entry name" value="IONOTROPIC RECEPTOR 20A-RELATED"/>
    <property type="match status" value="1"/>
</dbReference>
<dbReference type="OrthoDB" id="6364239at2759"/>
<dbReference type="InterPro" id="IPR001320">
    <property type="entry name" value="Iontro_rcpt_C"/>
</dbReference>
<evidence type="ECO:0000259" key="9">
    <source>
        <dbReference type="Pfam" id="PF00060"/>
    </source>
</evidence>
<keyword evidence="8" id="KW-0325">Glycoprotein</keyword>
<reference evidence="10 11" key="1">
    <citation type="submission" date="2018-04" db="EMBL/GenBank/DDBJ databases">
        <authorList>
            <person name="Zhang X."/>
            <person name="Yuan J."/>
            <person name="Li F."/>
            <person name="Xiang J."/>
        </authorList>
    </citation>
    <scope>NUCLEOTIDE SEQUENCE [LARGE SCALE GENOMIC DNA]</scope>
    <source>
        <tissue evidence="10">Muscle</tissue>
    </source>
</reference>
<evidence type="ECO:0000256" key="3">
    <source>
        <dbReference type="ARBA" id="ARBA00022475"/>
    </source>
</evidence>
<name>A0A3R7PY52_PENVA</name>
<dbReference type="Proteomes" id="UP000283509">
    <property type="component" value="Unassembled WGS sequence"/>
</dbReference>
<evidence type="ECO:0000256" key="1">
    <source>
        <dbReference type="ARBA" id="ARBA00004651"/>
    </source>
</evidence>
<evidence type="ECO:0000256" key="8">
    <source>
        <dbReference type="ARBA" id="ARBA00023180"/>
    </source>
</evidence>
<dbReference type="EMBL" id="QCYY01001076">
    <property type="protein sequence ID" value="ROT80738.1"/>
    <property type="molecule type" value="Genomic_DNA"/>
</dbReference>
<proteinExistence type="inferred from homology"/>
<dbReference type="GO" id="GO:0015276">
    <property type="term" value="F:ligand-gated monoatomic ion channel activity"/>
    <property type="evidence" value="ECO:0007669"/>
    <property type="project" value="InterPro"/>
</dbReference>
<comment type="caution">
    <text evidence="10">The sequence shown here is derived from an EMBL/GenBank/DDBJ whole genome shotgun (WGS) entry which is preliminary data.</text>
</comment>
<dbReference type="SUPFAM" id="SSF53850">
    <property type="entry name" value="Periplasmic binding protein-like II"/>
    <property type="match status" value="1"/>
</dbReference>
<keyword evidence="5" id="KW-1133">Transmembrane helix</keyword>
<sequence>MRTPAGRPCLVAAAVEWLGLLDMAGEPPNHRVSGPLVQIMEIIGDQLQTCVEFVIPADNKYGSQLPNGTWTGVIEMVRRRSSLSVALQSVIPSDILPLPPSLSVVFNQLFPPTQCLFEVNMSGVTLSIDAPRAELVDFSVPLFMDEHVLTYRRPVYEYDLLGFIKPYTAQGPGEAQAGAKQTVQGHLWSSAYLTLALLLGQSVPRLPSASALRVMAGVWLLSALIVSSVYRSNLKAMLILPKLRLPFDSMDELLEANIPTYVADGTMLYQKMMVSPPDSFLGRLRAQTVTYLDTPRAIRELLLGRHATFTGRAIGQSVIHQIFEQVAVSGNPTLRRGPFRTPESSLPTNEEEVPFRHTSLTPSQGMRVIHEQLRWLGSACRTSPKRST</sequence>
<evidence type="ECO:0000313" key="11">
    <source>
        <dbReference type="Proteomes" id="UP000283509"/>
    </source>
</evidence>
<dbReference type="PANTHER" id="PTHR42643:SF24">
    <property type="entry name" value="IONOTROPIC RECEPTOR 60A"/>
    <property type="match status" value="1"/>
</dbReference>
<evidence type="ECO:0000256" key="2">
    <source>
        <dbReference type="ARBA" id="ARBA00008685"/>
    </source>
</evidence>
<evidence type="ECO:0000256" key="5">
    <source>
        <dbReference type="ARBA" id="ARBA00022989"/>
    </source>
</evidence>
<protein>
    <submittedName>
        <fullName evidence="10">Variant Ionotropic Glutamate Receptor</fullName>
    </submittedName>
</protein>
<dbReference type="GO" id="GO:0005886">
    <property type="term" value="C:plasma membrane"/>
    <property type="evidence" value="ECO:0007669"/>
    <property type="project" value="UniProtKB-SubCell"/>
</dbReference>
<keyword evidence="3" id="KW-1003">Cell membrane</keyword>
<keyword evidence="4" id="KW-0812">Transmembrane</keyword>
<dbReference type="Pfam" id="PF00060">
    <property type="entry name" value="Lig_chan"/>
    <property type="match status" value="1"/>
</dbReference>
<keyword evidence="6" id="KW-0472">Membrane</keyword>
<comment type="similarity">
    <text evidence="2">Belongs to the glutamate-gated ion channel (TC 1.A.10.1) family.</text>
</comment>
<feature type="domain" description="Ionotropic glutamate receptor C-terminal" evidence="9">
    <location>
        <begin position="162"/>
        <end position="270"/>
    </location>
</feature>
<evidence type="ECO:0000256" key="6">
    <source>
        <dbReference type="ARBA" id="ARBA00023136"/>
    </source>
</evidence>
<organism evidence="10 11">
    <name type="scientific">Penaeus vannamei</name>
    <name type="common">Whiteleg shrimp</name>
    <name type="synonym">Litopenaeus vannamei</name>
    <dbReference type="NCBI Taxonomy" id="6689"/>
    <lineage>
        <taxon>Eukaryota</taxon>
        <taxon>Metazoa</taxon>
        <taxon>Ecdysozoa</taxon>
        <taxon>Arthropoda</taxon>
        <taxon>Crustacea</taxon>
        <taxon>Multicrustacea</taxon>
        <taxon>Malacostraca</taxon>
        <taxon>Eumalacostraca</taxon>
        <taxon>Eucarida</taxon>
        <taxon>Decapoda</taxon>
        <taxon>Dendrobranchiata</taxon>
        <taxon>Penaeoidea</taxon>
        <taxon>Penaeidae</taxon>
        <taxon>Penaeus</taxon>
    </lineage>
</organism>
<evidence type="ECO:0000313" key="10">
    <source>
        <dbReference type="EMBL" id="ROT80738.1"/>
    </source>
</evidence>
<keyword evidence="7 10" id="KW-0675">Receptor</keyword>
<reference evidence="10 11" key="2">
    <citation type="submission" date="2019-01" db="EMBL/GenBank/DDBJ databases">
        <title>The decoding of complex shrimp genome reveals the adaptation for benthos swimmer, frequently molting mechanism and breeding impact on genome.</title>
        <authorList>
            <person name="Sun Y."/>
            <person name="Gao Y."/>
            <person name="Yu Y."/>
        </authorList>
    </citation>
    <scope>NUCLEOTIDE SEQUENCE [LARGE SCALE GENOMIC DNA]</scope>
    <source>
        <tissue evidence="10">Muscle</tissue>
    </source>
</reference>
<dbReference type="Gene3D" id="1.10.287.70">
    <property type="match status" value="1"/>
</dbReference>
<gene>
    <name evidence="10" type="ORF">C7M84_000518</name>
</gene>
<accession>A0A3R7PY52</accession>
<comment type="subcellular location">
    <subcellularLocation>
        <location evidence="1">Cell membrane</location>
        <topology evidence="1">Multi-pass membrane protein</topology>
    </subcellularLocation>
</comment>
<dbReference type="Gene3D" id="3.40.190.10">
    <property type="entry name" value="Periplasmic binding protein-like II"/>
    <property type="match status" value="1"/>
</dbReference>
<dbReference type="AlphaFoldDB" id="A0A3R7PY52"/>
<evidence type="ECO:0000256" key="4">
    <source>
        <dbReference type="ARBA" id="ARBA00022692"/>
    </source>
</evidence>
<evidence type="ECO:0000256" key="7">
    <source>
        <dbReference type="ARBA" id="ARBA00023170"/>
    </source>
</evidence>
<keyword evidence="11" id="KW-1185">Reference proteome</keyword>